<dbReference type="GO" id="GO:0016052">
    <property type="term" value="P:carbohydrate catabolic process"/>
    <property type="evidence" value="ECO:0007669"/>
    <property type="project" value="InterPro"/>
</dbReference>
<sequence length="459" mass="51729">MYRNQRPCETSGDSKKGERLSLSDIQITEVRVLDLRFPTSRAKIGSDAVNKDPDYSAAYVILETNSDLVGYGLTFTLGRGTELCVSAAQYLARYVRGRLLSSITDDLGAFSRQLTNDSQFRWLGPEKGVIHLAAAALINAVWDLYARVEAKPLWQLVADMTPEEIVRTIDFRYIDDAITSEWAIEHLKQKRTGFNERLEVLKQSGYPAYTTSAGWFGYSDDEIRQLCRDGLADGWTHFKLKVGGEPLHDKRRAALIRSEIGTSNKLMMDANQKWGVEEAVRRTRELAEFDPWWMEEPTSPDDILGHARIKREVSPVRIATGEHCQNRVFFKQLMQANAIDVCQIDSCRLAGVGENLAVMLMAARFEIPVCPHAGGVGLCEYVQHLSAIDYLCISGSMENRVTEFVDHLHEHFVDPVRIRNAHYVLPAVPGYSIEMYPQTLRDYNYPDGSVWKKLGASGG</sequence>
<evidence type="ECO:0000313" key="8">
    <source>
        <dbReference type="EMBL" id="AXC14416.1"/>
    </source>
</evidence>
<dbReference type="Pfam" id="PF13378">
    <property type="entry name" value="MR_MLE_C"/>
    <property type="match status" value="1"/>
</dbReference>
<gene>
    <name evidence="8" type="ORF">ACPOL_5162</name>
</gene>
<dbReference type="InterPro" id="IPR036849">
    <property type="entry name" value="Enolase-like_C_sf"/>
</dbReference>
<dbReference type="InterPro" id="IPR029065">
    <property type="entry name" value="Enolase_C-like"/>
</dbReference>
<evidence type="ECO:0000259" key="7">
    <source>
        <dbReference type="SMART" id="SM00922"/>
    </source>
</evidence>
<evidence type="ECO:0000256" key="2">
    <source>
        <dbReference type="ARBA" id="ARBA00001946"/>
    </source>
</evidence>
<dbReference type="InterPro" id="IPR013341">
    <property type="entry name" value="Mandelate_racemase_N_dom"/>
</dbReference>
<dbReference type="SFLD" id="SFLDF00111">
    <property type="entry name" value="L-fuconate_dehydratase"/>
    <property type="match status" value="1"/>
</dbReference>
<dbReference type="SMART" id="SM00922">
    <property type="entry name" value="MR_MLE"/>
    <property type="match status" value="1"/>
</dbReference>
<dbReference type="InterPro" id="IPR029017">
    <property type="entry name" value="Enolase-like_N"/>
</dbReference>
<organism evidence="8 9">
    <name type="scientific">Acidisarcina polymorpha</name>
    <dbReference type="NCBI Taxonomy" id="2211140"/>
    <lineage>
        <taxon>Bacteria</taxon>
        <taxon>Pseudomonadati</taxon>
        <taxon>Acidobacteriota</taxon>
        <taxon>Terriglobia</taxon>
        <taxon>Terriglobales</taxon>
        <taxon>Acidobacteriaceae</taxon>
        <taxon>Acidisarcina</taxon>
    </lineage>
</organism>
<dbReference type="OrthoDB" id="9775391at2"/>
<dbReference type="PANTHER" id="PTHR13794">
    <property type="entry name" value="ENOLASE SUPERFAMILY, MANDELATE RACEMASE"/>
    <property type="match status" value="1"/>
</dbReference>
<dbReference type="InterPro" id="IPR046945">
    <property type="entry name" value="RHMD-like"/>
</dbReference>
<evidence type="ECO:0000256" key="1">
    <source>
        <dbReference type="ARBA" id="ARBA00001737"/>
    </source>
</evidence>
<comment type="cofactor">
    <cofactor evidence="2">
        <name>Mg(2+)</name>
        <dbReference type="ChEBI" id="CHEBI:18420"/>
    </cofactor>
</comment>
<dbReference type="SUPFAM" id="SSF54826">
    <property type="entry name" value="Enolase N-terminal domain-like"/>
    <property type="match status" value="1"/>
</dbReference>
<dbReference type="Gene3D" id="3.30.390.10">
    <property type="entry name" value="Enolase-like, N-terminal domain"/>
    <property type="match status" value="1"/>
</dbReference>
<evidence type="ECO:0000256" key="5">
    <source>
        <dbReference type="ARBA" id="ARBA00022842"/>
    </source>
</evidence>
<dbReference type="GO" id="GO:0000287">
    <property type="term" value="F:magnesium ion binding"/>
    <property type="evidence" value="ECO:0007669"/>
    <property type="project" value="TreeGrafter"/>
</dbReference>
<keyword evidence="9" id="KW-1185">Reference proteome</keyword>
<reference evidence="8 9" key="1">
    <citation type="journal article" date="2018" name="Front. Microbiol.">
        <title>Hydrolytic Capabilities as a Key to Environmental Success: Chitinolytic and Cellulolytic Acidobacteria From Acidic Sub-arctic Soils and Boreal Peatlands.</title>
        <authorList>
            <person name="Belova S.E."/>
            <person name="Ravin N.V."/>
            <person name="Pankratov T.A."/>
            <person name="Rakitin A.L."/>
            <person name="Ivanova A.A."/>
            <person name="Beletsky A.V."/>
            <person name="Mardanov A.V."/>
            <person name="Sinninghe Damste J.S."/>
            <person name="Dedysh S.N."/>
        </authorList>
    </citation>
    <scope>NUCLEOTIDE SEQUENCE [LARGE SCALE GENOMIC DNA]</scope>
    <source>
        <strain evidence="8 9">SBC82</strain>
    </source>
</reference>
<dbReference type="Gene3D" id="3.20.20.120">
    <property type="entry name" value="Enolase-like C-terminal domain"/>
    <property type="match status" value="1"/>
</dbReference>
<dbReference type="GO" id="GO:0050023">
    <property type="term" value="F:L-fuconate dehydratase activity"/>
    <property type="evidence" value="ECO:0007669"/>
    <property type="project" value="UniProtKB-EC"/>
</dbReference>
<dbReference type="SUPFAM" id="SSF51604">
    <property type="entry name" value="Enolase C-terminal domain-like"/>
    <property type="match status" value="1"/>
</dbReference>
<comment type="catalytic activity">
    <reaction evidence="1">
        <text>L-fuconate = 2-dehydro-3-deoxy-L-fuconate + H2O</text>
        <dbReference type="Rhea" id="RHEA:22772"/>
        <dbReference type="ChEBI" id="CHEBI:15377"/>
        <dbReference type="ChEBI" id="CHEBI:21291"/>
        <dbReference type="ChEBI" id="CHEBI:37448"/>
        <dbReference type="EC" id="4.2.1.68"/>
    </reaction>
</comment>
<dbReference type="KEGG" id="abas:ACPOL_5162"/>
<dbReference type="EMBL" id="CP030840">
    <property type="protein sequence ID" value="AXC14416.1"/>
    <property type="molecule type" value="Genomic_DNA"/>
</dbReference>
<evidence type="ECO:0000256" key="3">
    <source>
        <dbReference type="ARBA" id="ARBA00013142"/>
    </source>
</evidence>
<dbReference type="GO" id="GO:0009063">
    <property type="term" value="P:amino acid catabolic process"/>
    <property type="evidence" value="ECO:0007669"/>
    <property type="project" value="InterPro"/>
</dbReference>
<evidence type="ECO:0000256" key="6">
    <source>
        <dbReference type="ARBA" id="ARBA00023239"/>
    </source>
</evidence>
<keyword evidence="6" id="KW-0456">Lyase</keyword>
<dbReference type="InterPro" id="IPR013342">
    <property type="entry name" value="Mandelate_racemase_C"/>
</dbReference>
<dbReference type="InterPro" id="IPR034610">
    <property type="entry name" value="L-fuconate_dehydratase"/>
</dbReference>
<dbReference type="Pfam" id="PF02746">
    <property type="entry name" value="MR_MLE_N"/>
    <property type="match status" value="1"/>
</dbReference>
<keyword evidence="5" id="KW-0460">Magnesium</keyword>
<keyword evidence="4" id="KW-0479">Metal-binding</keyword>
<dbReference type="SFLD" id="SFLDG00179">
    <property type="entry name" value="mandelate_racemase"/>
    <property type="match status" value="1"/>
</dbReference>
<proteinExistence type="predicted"/>
<evidence type="ECO:0000313" key="9">
    <source>
        <dbReference type="Proteomes" id="UP000253606"/>
    </source>
</evidence>
<evidence type="ECO:0000256" key="4">
    <source>
        <dbReference type="ARBA" id="ARBA00022723"/>
    </source>
</evidence>
<dbReference type="PANTHER" id="PTHR13794:SF58">
    <property type="entry name" value="MITOCHONDRIAL ENOLASE SUPERFAMILY MEMBER 1"/>
    <property type="match status" value="1"/>
</dbReference>
<name>A0A2Z5G783_9BACT</name>
<accession>A0A2Z5G783</accession>
<dbReference type="Proteomes" id="UP000253606">
    <property type="component" value="Chromosome"/>
</dbReference>
<dbReference type="RefSeq" id="WP_114209198.1">
    <property type="nucleotide sequence ID" value="NZ_CP030840.1"/>
</dbReference>
<dbReference type="AlphaFoldDB" id="A0A2Z5G783"/>
<dbReference type="FunFam" id="3.20.20.120:FF:000007">
    <property type="entry name" value="Mitochondrial enolase superfamily member 1"/>
    <property type="match status" value="1"/>
</dbReference>
<dbReference type="SFLD" id="SFLDS00001">
    <property type="entry name" value="Enolase"/>
    <property type="match status" value="1"/>
</dbReference>
<protein>
    <recommendedName>
        <fullName evidence="3">L-fuconate dehydratase</fullName>
        <ecNumber evidence="3">4.2.1.68</ecNumber>
    </recommendedName>
</protein>
<dbReference type="PROSITE" id="PS00909">
    <property type="entry name" value="MR_MLE_2"/>
    <property type="match status" value="1"/>
</dbReference>
<dbReference type="EC" id="4.2.1.68" evidence="3"/>
<dbReference type="InterPro" id="IPR018110">
    <property type="entry name" value="Mandel_Rmase/mucon_lact_enz_CS"/>
</dbReference>
<feature type="domain" description="Mandelate racemase/muconate lactonizing enzyme C-terminal" evidence="7">
    <location>
        <begin position="220"/>
        <end position="316"/>
    </location>
</feature>